<dbReference type="PANTHER" id="PTHR35562:SF1">
    <property type="entry name" value="UPF0115 PROTEIN YFCN"/>
    <property type="match status" value="1"/>
</dbReference>
<dbReference type="Gene3D" id="3.30.1370.110">
    <property type="match status" value="1"/>
</dbReference>
<dbReference type="EC" id="3.1.-.-" evidence="6"/>
<dbReference type="Pfam" id="PF01713">
    <property type="entry name" value="Smr"/>
    <property type="match status" value="1"/>
</dbReference>
<dbReference type="InterPro" id="IPR022990">
    <property type="entry name" value="SmrB-like"/>
</dbReference>
<evidence type="ECO:0000256" key="6">
    <source>
        <dbReference type="HAMAP-Rule" id="MF_01042"/>
    </source>
</evidence>
<dbReference type="GO" id="GO:0016787">
    <property type="term" value="F:hydrolase activity"/>
    <property type="evidence" value="ECO:0007669"/>
    <property type="project" value="UniProtKB-KW"/>
</dbReference>
<dbReference type="EMBL" id="CP044399">
    <property type="protein sequence ID" value="QFI38631.1"/>
    <property type="molecule type" value="Genomic_DNA"/>
</dbReference>
<dbReference type="KEGG" id="mmaa:FR932_12610"/>
<gene>
    <name evidence="6 8" type="primary">smrB</name>
    <name evidence="8" type="ORF">FR932_12610</name>
</gene>
<dbReference type="GO" id="GO:0072344">
    <property type="term" value="P:rescue of stalled ribosome"/>
    <property type="evidence" value="ECO:0007669"/>
    <property type="project" value="UniProtKB-UniRule"/>
</dbReference>
<keyword evidence="9" id="KW-1185">Reference proteome</keyword>
<evidence type="ECO:0000259" key="7">
    <source>
        <dbReference type="PROSITE" id="PS50828"/>
    </source>
</evidence>
<evidence type="ECO:0000313" key="8">
    <source>
        <dbReference type="EMBL" id="QFI38631.1"/>
    </source>
</evidence>
<dbReference type="HAMAP" id="MF_01042">
    <property type="entry name" value="SmrB"/>
    <property type="match status" value="1"/>
</dbReference>
<keyword evidence="2 6" id="KW-0699">rRNA-binding</keyword>
<sequence>MFNKQMKKKMLLQLDTAKEQTKAAAMKVSQATPEPDAHALFSDSMKGIKPLQQDSIRTQKIRAKKPKIQPNDSIRQESAQREHFFSDQFQPHIADEGPTRYIRDGVSPYELKKLRRGDYEPELMLDLHGLTQEVAKVEISALIAECRKQHIRCCNVMHGHGKNILKHQLPMWLAQHPDIEAFHQATKMWGGSAAISILVELTNKEDFLR</sequence>
<dbReference type="RefSeq" id="WP_085983340.1">
    <property type="nucleotide sequence ID" value="NZ_ALOE01000002.1"/>
</dbReference>
<comment type="function">
    <text evidence="6">Acts as a ribosome collision sensor. Detects stalled/collided disomes (pairs of ribosomes where the leading ribosome is stalled and a second ribosome has collided with it) and endonucleolytically cleaves mRNA at the 5' boundary of the stalled ribosome. Stalled/collided disomes form a new interface (primarily via the 30S subunits) that binds SmrB. Cleaved mRNA becomes available for tmRNA ligation, leading to ribosomal subunit dissociation and rescue of stalled ribosomes.</text>
</comment>
<dbReference type="SMART" id="SM00463">
    <property type="entry name" value="SMR"/>
    <property type="match status" value="1"/>
</dbReference>
<dbReference type="PANTHER" id="PTHR35562">
    <property type="entry name" value="DNA ENDONUCLEASE SMRA-RELATED"/>
    <property type="match status" value="1"/>
</dbReference>
<keyword evidence="3 6" id="KW-0255">Endonuclease</keyword>
<dbReference type="SUPFAM" id="SSF160443">
    <property type="entry name" value="SMR domain-like"/>
    <property type="match status" value="1"/>
</dbReference>
<evidence type="ECO:0000256" key="5">
    <source>
        <dbReference type="ARBA" id="ARBA00022884"/>
    </source>
</evidence>
<dbReference type="GO" id="GO:0019843">
    <property type="term" value="F:rRNA binding"/>
    <property type="evidence" value="ECO:0007669"/>
    <property type="project" value="UniProtKB-UniRule"/>
</dbReference>
<organism evidence="8 9">
    <name type="scientific">Moritella marina ATCC 15381</name>
    <dbReference type="NCBI Taxonomy" id="1202962"/>
    <lineage>
        <taxon>Bacteria</taxon>
        <taxon>Pseudomonadati</taxon>
        <taxon>Pseudomonadota</taxon>
        <taxon>Gammaproteobacteria</taxon>
        <taxon>Alteromonadales</taxon>
        <taxon>Moritellaceae</taxon>
        <taxon>Moritella</taxon>
    </lineage>
</organism>
<comment type="similarity">
    <text evidence="6">Belongs to the SmrB family.</text>
</comment>
<dbReference type="GO" id="GO:0004521">
    <property type="term" value="F:RNA endonuclease activity"/>
    <property type="evidence" value="ECO:0007669"/>
    <property type="project" value="UniProtKB-UniRule"/>
</dbReference>
<dbReference type="AlphaFoldDB" id="A0A5J6WMX5"/>
<comment type="subunit">
    <text evidence="6">Associates with collided ribosomes, but not with correctly translating polysomes.</text>
</comment>
<keyword evidence="1 6" id="KW-0540">Nuclease</keyword>
<reference evidence="8 9" key="1">
    <citation type="submission" date="2019-09" db="EMBL/GenBank/DDBJ databases">
        <title>Hybrid Assembly of the complete Genome of the Deep-Sea Bacterium Moritella marina from long Nanopore and Illumina reads.</title>
        <authorList>
            <person name="Magin S."/>
            <person name="Georgoulis A."/>
            <person name="Papadimitriou K."/>
            <person name="Iliakis G."/>
            <person name="Vorgias C.E."/>
        </authorList>
    </citation>
    <scope>NUCLEOTIDE SEQUENCE [LARGE SCALE GENOMIC DNA]</scope>
    <source>
        <strain evidence="8 9">MP-1</strain>
    </source>
</reference>
<name>A0A5J6WMX5_MORMI</name>
<proteinExistence type="inferred from homology"/>
<feature type="domain" description="Smr" evidence="7">
    <location>
        <begin position="125"/>
        <end position="202"/>
    </location>
</feature>
<accession>A0A5J6WMX5</accession>
<dbReference type="InterPro" id="IPR002625">
    <property type="entry name" value="Smr_dom"/>
</dbReference>
<keyword evidence="5 6" id="KW-0694">RNA-binding</keyword>
<dbReference type="NCBIfam" id="NF003432">
    <property type="entry name" value="PRK04946.1"/>
    <property type="match status" value="1"/>
</dbReference>
<evidence type="ECO:0000256" key="1">
    <source>
        <dbReference type="ARBA" id="ARBA00022722"/>
    </source>
</evidence>
<dbReference type="PROSITE" id="PS50828">
    <property type="entry name" value="SMR"/>
    <property type="match status" value="1"/>
</dbReference>
<protein>
    <recommendedName>
        <fullName evidence="6">Ribosome rescue factor SmrB</fullName>
        <ecNumber evidence="6">3.1.-.-</ecNumber>
    </recommendedName>
</protein>
<evidence type="ECO:0000256" key="3">
    <source>
        <dbReference type="ARBA" id="ARBA00022759"/>
    </source>
</evidence>
<evidence type="ECO:0000313" key="9">
    <source>
        <dbReference type="Proteomes" id="UP000327424"/>
    </source>
</evidence>
<keyword evidence="4 6" id="KW-0378">Hydrolase</keyword>
<dbReference type="Proteomes" id="UP000327424">
    <property type="component" value="Chromosome"/>
</dbReference>
<dbReference type="OrthoDB" id="5795446at2"/>
<evidence type="ECO:0000256" key="4">
    <source>
        <dbReference type="ARBA" id="ARBA00022801"/>
    </source>
</evidence>
<dbReference type="InterPro" id="IPR036063">
    <property type="entry name" value="Smr_dom_sf"/>
</dbReference>
<evidence type="ECO:0000256" key="2">
    <source>
        <dbReference type="ARBA" id="ARBA00022730"/>
    </source>
</evidence>